<dbReference type="Proteomes" id="UP000327157">
    <property type="component" value="Chromosome 12"/>
</dbReference>
<reference evidence="2" key="2">
    <citation type="submission" date="2019-10" db="EMBL/GenBank/DDBJ databases">
        <title>A de novo genome assembly of a pear dwarfing rootstock.</title>
        <authorList>
            <person name="Wang F."/>
            <person name="Wang J."/>
            <person name="Li S."/>
            <person name="Zhang Y."/>
            <person name="Fang M."/>
            <person name="Ma L."/>
            <person name="Zhao Y."/>
            <person name="Jiang S."/>
        </authorList>
    </citation>
    <scope>NUCLEOTIDE SEQUENCE [LARGE SCALE GENOMIC DNA]</scope>
</reference>
<reference evidence="1 2" key="1">
    <citation type="submission" date="2019-09" db="EMBL/GenBank/DDBJ databases">
        <authorList>
            <person name="Ou C."/>
        </authorList>
    </citation>
    <scope>NUCLEOTIDE SEQUENCE [LARGE SCALE GENOMIC DNA]</scope>
    <source>
        <strain evidence="1">S2</strain>
        <tissue evidence="1">Leaf</tissue>
    </source>
</reference>
<reference evidence="1 2" key="3">
    <citation type="submission" date="2019-11" db="EMBL/GenBank/DDBJ databases">
        <title>A de novo genome assembly of a pear dwarfing rootstock.</title>
        <authorList>
            <person name="Wang F."/>
            <person name="Wang J."/>
            <person name="Li S."/>
            <person name="Zhang Y."/>
            <person name="Fang M."/>
            <person name="Ma L."/>
            <person name="Zhao Y."/>
            <person name="Jiang S."/>
        </authorList>
    </citation>
    <scope>NUCLEOTIDE SEQUENCE [LARGE SCALE GENOMIC DNA]</scope>
    <source>
        <strain evidence="1">S2</strain>
        <tissue evidence="1">Leaf</tissue>
    </source>
</reference>
<evidence type="ECO:0000313" key="2">
    <source>
        <dbReference type="Proteomes" id="UP000327157"/>
    </source>
</evidence>
<name>A0A5N5HWH2_9ROSA</name>
<protein>
    <submittedName>
        <fullName evidence="1">NAC transcription factor 29-like</fullName>
    </submittedName>
</protein>
<dbReference type="AlphaFoldDB" id="A0A5N5HWH2"/>
<evidence type="ECO:0000313" key="1">
    <source>
        <dbReference type="EMBL" id="KAB2631153.1"/>
    </source>
</evidence>
<comment type="caution">
    <text evidence="1">The sequence shown here is derived from an EMBL/GenBank/DDBJ whole genome shotgun (WGS) entry which is preliminary data.</text>
</comment>
<gene>
    <name evidence="1" type="ORF">D8674_008672</name>
</gene>
<keyword evidence="2" id="KW-1185">Reference proteome</keyword>
<dbReference type="EMBL" id="SMOL01000143">
    <property type="protein sequence ID" value="KAB2631153.1"/>
    <property type="molecule type" value="Genomic_DNA"/>
</dbReference>
<sequence>MLVIIIISTSKSRSLPTYHDTATTNETQGAIATTTVSSSSLRIAAQPDDLVANASCLPHQPNFDARQEGCLQQNGVDSGTGLSTYLYNSSIQEAPACPQLQYGMDQDQTAADFNNFDALLNVDDKCLDRGLMRYDACLSQK</sequence>
<proteinExistence type="predicted"/>
<accession>A0A5N5HWH2</accession>
<organism evidence="1 2">
    <name type="scientific">Pyrus ussuriensis x Pyrus communis</name>
    <dbReference type="NCBI Taxonomy" id="2448454"/>
    <lineage>
        <taxon>Eukaryota</taxon>
        <taxon>Viridiplantae</taxon>
        <taxon>Streptophyta</taxon>
        <taxon>Embryophyta</taxon>
        <taxon>Tracheophyta</taxon>
        <taxon>Spermatophyta</taxon>
        <taxon>Magnoliopsida</taxon>
        <taxon>eudicotyledons</taxon>
        <taxon>Gunneridae</taxon>
        <taxon>Pentapetalae</taxon>
        <taxon>rosids</taxon>
        <taxon>fabids</taxon>
        <taxon>Rosales</taxon>
        <taxon>Rosaceae</taxon>
        <taxon>Amygdaloideae</taxon>
        <taxon>Maleae</taxon>
        <taxon>Pyrus</taxon>
    </lineage>
</organism>